<accession>A0AA48M332</accession>
<reference evidence="1" key="1">
    <citation type="submission" date="2023-07" db="EMBL/GenBank/DDBJ databases">
        <authorList>
            <person name="Pelsma A.J. K."/>
        </authorList>
    </citation>
    <scope>NUCLEOTIDE SEQUENCE</scope>
</reference>
<sequence>MSAPSLAAAAKETIFDMLQALTSLWKKVVRRNAMA</sequence>
<evidence type="ECO:0000313" key="1">
    <source>
        <dbReference type="EMBL" id="CAJ0890410.1"/>
    </source>
</evidence>
<dbReference type="EMBL" id="OY288114">
    <property type="protein sequence ID" value="CAJ0890410.1"/>
    <property type="molecule type" value="Genomic_DNA"/>
</dbReference>
<proteinExistence type="predicted"/>
<gene>
    <name evidence="1" type="ORF">AMST5_04048</name>
</gene>
<dbReference type="AlphaFoldDB" id="A0AA48M332"/>
<name>A0AA48M332_9ZZZZ</name>
<protein>
    <submittedName>
        <fullName evidence="1">Uncharacterized protein</fullName>
    </submittedName>
</protein>
<organism evidence="1">
    <name type="scientific">freshwater sediment metagenome</name>
    <dbReference type="NCBI Taxonomy" id="556182"/>
    <lineage>
        <taxon>unclassified sequences</taxon>
        <taxon>metagenomes</taxon>
        <taxon>ecological metagenomes</taxon>
    </lineage>
</organism>